<dbReference type="Pfam" id="PF04069">
    <property type="entry name" value="OpuAC"/>
    <property type="match status" value="1"/>
</dbReference>
<proteinExistence type="predicted"/>
<accession>A0A9X0D387</accession>
<dbReference type="SUPFAM" id="SSF53822">
    <property type="entry name" value="Periplasmic binding protein-like I"/>
    <property type="match status" value="1"/>
</dbReference>
<dbReference type="Gene3D" id="3.40.50.2300">
    <property type="match status" value="1"/>
</dbReference>
<evidence type="ECO:0000313" key="12">
    <source>
        <dbReference type="EMBL" id="KAJ7384956.1"/>
    </source>
</evidence>
<dbReference type="Proteomes" id="UP001163046">
    <property type="component" value="Unassembled WGS sequence"/>
</dbReference>
<evidence type="ECO:0000256" key="8">
    <source>
        <dbReference type="ARBA" id="ARBA00023224"/>
    </source>
</evidence>
<evidence type="ECO:0000259" key="10">
    <source>
        <dbReference type="Pfam" id="PF01094"/>
    </source>
</evidence>
<dbReference type="SUPFAM" id="SSF53850">
    <property type="entry name" value="Periplasmic binding protein-like II"/>
    <property type="match status" value="1"/>
</dbReference>
<evidence type="ECO:0000256" key="9">
    <source>
        <dbReference type="SAM" id="SignalP"/>
    </source>
</evidence>
<dbReference type="GO" id="GO:0007214">
    <property type="term" value="P:gamma-aminobutyric acid signaling pathway"/>
    <property type="evidence" value="ECO:0007669"/>
    <property type="project" value="TreeGrafter"/>
</dbReference>
<dbReference type="InterPro" id="IPR028082">
    <property type="entry name" value="Peripla_BP_I"/>
</dbReference>
<evidence type="ECO:0000259" key="11">
    <source>
        <dbReference type="Pfam" id="PF04069"/>
    </source>
</evidence>
<evidence type="ECO:0000256" key="7">
    <source>
        <dbReference type="ARBA" id="ARBA00023180"/>
    </source>
</evidence>
<evidence type="ECO:0000256" key="1">
    <source>
        <dbReference type="ARBA" id="ARBA00004370"/>
    </source>
</evidence>
<dbReference type="PANTHER" id="PTHR10519">
    <property type="entry name" value="GABA-B RECEPTOR"/>
    <property type="match status" value="1"/>
</dbReference>
<feature type="signal peptide" evidence="9">
    <location>
        <begin position="1"/>
        <end position="18"/>
    </location>
</feature>
<reference evidence="12" key="1">
    <citation type="submission" date="2023-01" db="EMBL/GenBank/DDBJ databases">
        <title>Genome assembly of the deep-sea coral Lophelia pertusa.</title>
        <authorList>
            <person name="Herrera S."/>
            <person name="Cordes E."/>
        </authorList>
    </citation>
    <scope>NUCLEOTIDE SEQUENCE</scope>
    <source>
        <strain evidence="12">USNM1676648</strain>
        <tissue evidence="12">Polyp</tissue>
    </source>
</reference>
<keyword evidence="4" id="KW-0297">G-protein coupled receptor</keyword>
<comment type="subcellular location">
    <subcellularLocation>
        <location evidence="1">Membrane</location>
    </subcellularLocation>
</comment>
<dbReference type="GO" id="GO:0022857">
    <property type="term" value="F:transmembrane transporter activity"/>
    <property type="evidence" value="ECO:0007669"/>
    <property type="project" value="InterPro"/>
</dbReference>
<keyword evidence="8" id="KW-0807">Transducer</keyword>
<keyword evidence="7" id="KW-0325">Glycoprotein</keyword>
<dbReference type="InterPro" id="IPR001828">
    <property type="entry name" value="ANF_lig-bd_rcpt"/>
</dbReference>
<evidence type="ECO:0000256" key="6">
    <source>
        <dbReference type="ARBA" id="ARBA00023170"/>
    </source>
</evidence>
<name>A0A9X0D387_9CNID</name>
<evidence type="ECO:0000313" key="13">
    <source>
        <dbReference type="Proteomes" id="UP001163046"/>
    </source>
</evidence>
<keyword evidence="5" id="KW-0472">Membrane</keyword>
<feature type="domain" description="Receptor ligand binding region" evidence="10">
    <location>
        <begin position="400"/>
        <end position="458"/>
    </location>
</feature>
<gene>
    <name evidence="12" type="ORF">OS493_018644</name>
</gene>
<dbReference type="GO" id="GO:0038039">
    <property type="term" value="C:G protein-coupled receptor heterodimeric complex"/>
    <property type="evidence" value="ECO:0007669"/>
    <property type="project" value="TreeGrafter"/>
</dbReference>
<feature type="domain" description="ABC-type glycine betaine transport system substrate-binding" evidence="11">
    <location>
        <begin position="248"/>
        <end position="357"/>
    </location>
</feature>
<dbReference type="GO" id="GO:0043190">
    <property type="term" value="C:ATP-binding cassette (ABC) transporter complex"/>
    <property type="evidence" value="ECO:0007669"/>
    <property type="project" value="InterPro"/>
</dbReference>
<evidence type="ECO:0000256" key="2">
    <source>
        <dbReference type="ARBA" id="ARBA00022692"/>
    </source>
</evidence>
<dbReference type="InterPro" id="IPR007210">
    <property type="entry name" value="ABC_Gly_betaine_transp_sub-bd"/>
</dbReference>
<keyword evidence="2" id="KW-0812">Transmembrane</keyword>
<sequence>MIAWIFLFVLITTDVSRAAGRCLKSDFVGHTAKRTLQALWQFHLFITLKKEVLGYEDVVLVSDDSGLSVDKALQTLTGCDNHSCLSSVVPDVMINTEVWVPPGYQYNKWVDSRLVDEAGTISTHGRFGWYLPTSFVESLWNESRIIADNWRALELQSVLGQLLRNTSQLNSHINITEYKRSCEDIVGCNNGWLHGAKCRDGDKHCAVLLADFPDHYGSVIRQQINSLGLNISVAWLGSELEHVISRMEGQPYLLLNWEPNTVSRTKQMTRLSFPPCSGSMSIIKAMTSQLDYYNCDFPPSHLRKFAWRKIQDNAPDVYYLLSKMHFDKDTLDNLLRKHKNGGGNLTSQEVACDWVRQTRDVWLPWLPPGSLNKVLVYLGGMFPLTVSEDAVWSRPGILQGALMALESINQDFKILSNYSLELIIEDTQCKTALILNAFIEFMSHSHNISIVGILGPACFSSN</sequence>
<organism evidence="12 13">
    <name type="scientific">Desmophyllum pertusum</name>
    <dbReference type="NCBI Taxonomy" id="174260"/>
    <lineage>
        <taxon>Eukaryota</taxon>
        <taxon>Metazoa</taxon>
        <taxon>Cnidaria</taxon>
        <taxon>Anthozoa</taxon>
        <taxon>Hexacorallia</taxon>
        <taxon>Scleractinia</taxon>
        <taxon>Caryophylliina</taxon>
        <taxon>Caryophylliidae</taxon>
        <taxon>Desmophyllum</taxon>
    </lineage>
</organism>
<dbReference type="Pfam" id="PF01094">
    <property type="entry name" value="ANF_receptor"/>
    <property type="match status" value="1"/>
</dbReference>
<dbReference type="InterPro" id="IPR002455">
    <property type="entry name" value="GPCR3_GABA-B"/>
</dbReference>
<evidence type="ECO:0000256" key="4">
    <source>
        <dbReference type="ARBA" id="ARBA00023040"/>
    </source>
</evidence>
<dbReference type="OrthoDB" id="73209at2759"/>
<evidence type="ECO:0000256" key="3">
    <source>
        <dbReference type="ARBA" id="ARBA00022989"/>
    </source>
</evidence>
<dbReference type="AlphaFoldDB" id="A0A9X0D387"/>
<dbReference type="EMBL" id="MU825883">
    <property type="protein sequence ID" value="KAJ7384956.1"/>
    <property type="molecule type" value="Genomic_DNA"/>
</dbReference>
<dbReference type="GO" id="GO:0004965">
    <property type="term" value="F:G protein-coupled GABA receptor activity"/>
    <property type="evidence" value="ECO:0007669"/>
    <property type="project" value="InterPro"/>
</dbReference>
<keyword evidence="13" id="KW-1185">Reference proteome</keyword>
<keyword evidence="9" id="KW-0732">Signal</keyword>
<protein>
    <submittedName>
        <fullName evidence="12">Uncharacterized protein</fullName>
    </submittedName>
</protein>
<evidence type="ECO:0000256" key="5">
    <source>
        <dbReference type="ARBA" id="ARBA00023136"/>
    </source>
</evidence>
<dbReference type="PANTHER" id="PTHR10519:SF20">
    <property type="entry name" value="G-PROTEIN COUPLED RECEPTOR 156-RELATED"/>
    <property type="match status" value="1"/>
</dbReference>
<keyword evidence="6" id="KW-0675">Receptor</keyword>
<comment type="caution">
    <text evidence="12">The sequence shown here is derived from an EMBL/GenBank/DDBJ whole genome shotgun (WGS) entry which is preliminary data.</text>
</comment>
<feature type="chain" id="PRO_5040987233" evidence="9">
    <location>
        <begin position="19"/>
        <end position="462"/>
    </location>
</feature>
<keyword evidence="3" id="KW-1133">Transmembrane helix</keyword>